<feature type="region of interest" description="Disordered" evidence="1">
    <location>
        <begin position="140"/>
        <end position="201"/>
    </location>
</feature>
<accession>E6PUI2</accession>
<organism evidence="2">
    <name type="scientific">mine drainage metagenome</name>
    <dbReference type="NCBI Taxonomy" id="410659"/>
    <lineage>
        <taxon>unclassified sequences</taxon>
        <taxon>metagenomes</taxon>
        <taxon>ecological metagenomes</taxon>
    </lineage>
</organism>
<reference evidence="2" key="1">
    <citation type="submission" date="2009-10" db="EMBL/GenBank/DDBJ databases">
        <title>Diversity of trophic interactions inside an arsenic-rich microbial ecosystem.</title>
        <authorList>
            <person name="Bertin P.N."/>
            <person name="Heinrich-Salmeron A."/>
            <person name="Pelletier E."/>
            <person name="Goulhen-Chollet F."/>
            <person name="Arsene-Ploetze F."/>
            <person name="Gallien S."/>
            <person name="Calteau A."/>
            <person name="Vallenet D."/>
            <person name="Casiot C."/>
            <person name="Chane-Woon-Ming B."/>
            <person name="Giloteaux L."/>
            <person name="Barakat M."/>
            <person name="Bonnefoy V."/>
            <person name="Bruneel O."/>
            <person name="Chandler M."/>
            <person name="Cleiss J."/>
            <person name="Duran R."/>
            <person name="Elbaz-Poulichet F."/>
            <person name="Fonknechten N."/>
            <person name="Lauga B."/>
            <person name="Mornico D."/>
            <person name="Ortet P."/>
            <person name="Schaeffer C."/>
            <person name="Siguier P."/>
            <person name="Alexander Thil Smith A."/>
            <person name="Van Dorsselaer A."/>
            <person name="Weissenbach J."/>
            <person name="Medigue C."/>
            <person name="Le Paslier D."/>
        </authorList>
    </citation>
    <scope>NUCLEOTIDE SEQUENCE</scope>
</reference>
<name>E6PUI2_9ZZZZ</name>
<evidence type="ECO:0000256" key="1">
    <source>
        <dbReference type="SAM" id="MobiDB-lite"/>
    </source>
</evidence>
<comment type="caution">
    <text evidence="2">The sequence shown here is derived from an EMBL/GenBank/DDBJ whole genome shotgun (WGS) entry which is preliminary data.</text>
</comment>
<gene>
    <name evidence="2" type="ORF">CARN2_4071</name>
</gene>
<feature type="compositionally biased region" description="Basic and acidic residues" evidence="1">
    <location>
        <begin position="175"/>
        <end position="193"/>
    </location>
</feature>
<sequence>MRTLAALGLLGAGALAHAEGPPVSIQFSIGTPPPVYAPQPIYVQPGYPPPVVVAPPSMVWVPALGAYVALGVQQPIFYLGGVYYYNYGGGWYRGPHYGGPWYRLPGPPPQLRRFHDRDWGRYQEQARQYGRDPHWRHFRAAGDTQQRPHGPPQGYGPGRGPEHGPRQGGPGQGHGQDHQQDHGRGNGDGRGPDHGQGGPGH</sequence>
<dbReference type="EMBL" id="CABM01000058">
    <property type="protein sequence ID" value="CBH98589.1"/>
    <property type="molecule type" value="Genomic_DNA"/>
</dbReference>
<proteinExistence type="predicted"/>
<protein>
    <submittedName>
        <fullName evidence="2">Uncharacterized protein</fullName>
    </submittedName>
</protein>
<dbReference type="AlphaFoldDB" id="E6PUI2"/>
<evidence type="ECO:0000313" key="2">
    <source>
        <dbReference type="EMBL" id="CBH98589.1"/>
    </source>
</evidence>